<evidence type="ECO:0000256" key="4">
    <source>
        <dbReference type="ARBA" id="ARBA00023172"/>
    </source>
</evidence>
<gene>
    <name evidence="6" type="ORF">CryarDRAFT_1335</name>
</gene>
<evidence type="ECO:0000313" key="7">
    <source>
        <dbReference type="Proteomes" id="UP000021053"/>
    </source>
</evidence>
<dbReference type="Gene3D" id="1.10.150.130">
    <property type="match status" value="1"/>
</dbReference>
<evidence type="ECO:0000256" key="1">
    <source>
        <dbReference type="ARBA" id="ARBA00008857"/>
    </source>
</evidence>
<dbReference type="InterPro" id="IPR050808">
    <property type="entry name" value="Phage_Integrase"/>
</dbReference>
<dbReference type="InterPro" id="IPR013762">
    <property type="entry name" value="Integrase-like_cat_sf"/>
</dbReference>
<comment type="similarity">
    <text evidence="1">Belongs to the 'phage' integrase family.</text>
</comment>
<dbReference type="PROSITE" id="PS51898">
    <property type="entry name" value="TYR_RECOMBINASE"/>
    <property type="match status" value="1"/>
</dbReference>
<dbReference type="InterPro" id="IPR010998">
    <property type="entry name" value="Integrase_recombinase_N"/>
</dbReference>
<name>A0A010ZNM5_9ACTN</name>
<dbReference type="GO" id="GO:0006310">
    <property type="term" value="P:DNA recombination"/>
    <property type="evidence" value="ECO:0007669"/>
    <property type="project" value="UniProtKB-KW"/>
</dbReference>
<dbReference type="AlphaFoldDB" id="A0A010ZNM5"/>
<dbReference type="PATRIC" id="fig|927661.3.peg.1315"/>
<dbReference type="Pfam" id="PF00589">
    <property type="entry name" value="Phage_integrase"/>
    <property type="match status" value="1"/>
</dbReference>
<dbReference type="GO" id="GO:0015074">
    <property type="term" value="P:DNA integration"/>
    <property type="evidence" value="ECO:0007669"/>
    <property type="project" value="UniProtKB-KW"/>
</dbReference>
<dbReference type="OrthoDB" id="9805859at2"/>
<protein>
    <submittedName>
        <fullName evidence="6">Site-specific recombinase XerC</fullName>
    </submittedName>
</protein>
<dbReference type="GO" id="GO:0003677">
    <property type="term" value="F:DNA binding"/>
    <property type="evidence" value="ECO:0007669"/>
    <property type="project" value="UniProtKB-KW"/>
</dbReference>
<dbReference type="EMBL" id="JFBT01000001">
    <property type="protein sequence ID" value="EXG80269.1"/>
    <property type="molecule type" value="Genomic_DNA"/>
</dbReference>
<keyword evidence="3" id="KW-0238">DNA-binding</keyword>
<dbReference type="SUPFAM" id="SSF56349">
    <property type="entry name" value="DNA breaking-rejoining enzymes"/>
    <property type="match status" value="1"/>
</dbReference>
<dbReference type="PANTHER" id="PTHR30629">
    <property type="entry name" value="PROPHAGE INTEGRASE"/>
    <property type="match status" value="1"/>
</dbReference>
<keyword evidence="4" id="KW-0233">DNA recombination</keyword>
<dbReference type="InterPro" id="IPR011010">
    <property type="entry name" value="DNA_brk_join_enz"/>
</dbReference>
<evidence type="ECO:0000259" key="5">
    <source>
        <dbReference type="PROSITE" id="PS51898"/>
    </source>
</evidence>
<keyword evidence="7" id="KW-1185">Reference proteome</keyword>
<proteinExistence type="inferred from homology"/>
<dbReference type="CDD" id="cd01189">
    <property type="entry name" value="INT_ICEBs1_C_like"/>
    <property type="match status" value="1"/>
</dbReference>
<dbReference type="InterPro" id="IPR002104">
    <property type="entry name" value="Integrase_catalytic"/>
</dbReference>
<evidence type="ECO:0000256" key="3">
    <source>
        <dbReference type="ARBA" id="ARBA00023125"/>
    </source>
</evidence>
<dbReference type="InterPro" id="IPR053876">
    <property type="entry name" value="Phage_int_M"/>
</dbReference>
<organism evidence="6 7">
    <name type="scientific">Cryptosporangium arvum DSM 44712</name>
    <dbReference type="NCBI Taxonomy" id="927661"/>
    <lineage>
        <taxon>Bacteria</taxon>
        <taxon>Bacillati</taxon>
        <taxon>Actinomycetota</taxon>
        <taxon>Actinomycetes</taxon>
        <taxon>Cryptosporangiales</taxon>
        <taxon>Cryptosporangiaceae</taxon>
        <taxon>Cryptosporangium</taxon>
    </lineage>
</organism>
<accession>A0A010ZNM5</accession>
<evidence type="ECO:0000256" key="2">
    <source>
        <dbReference type="ARBA" id="ARBA00022908"/>
    </source>
</evidence>
<dbReference type="Gene3D" id="1.10.443.10">
    <property type="entry name" value="Intergrase catalytic core"/>
    <property type="match status" value="1"/>
</dbReference>
<dbReference type="Proteomes" id="UP000021053">
    <property type="component" value="Unassembled WGS sequence"/>
</dbReference>
<sequence>MGRPTLPLGTHGAISIEKFGAGYRARTRYRDYDGVTRQIDKHGPTKGAATNALLEAVRDRGRRSGINEINRLTLMQVVIDAWWDKIEAGTLSPGTKEAYRYRLDGQVIPALGKLRVHEVTVSVVYRHLRKVLEKHGPAIAKMTRTVLSGVLTLAVQHDALDRNPVREMGPLTDRKPRRKARALTVDEARKLRASLAANKKAVDRDLPDFVDMMLATGLRISECSAIVWDALDLDAATVEVRGTVIRIKGVGLAIKPEPKSEAGYRTLVLPRWAVEMLRRRHSAAGGSPRGDDPVFPAPLGGLRDRSNTSADLADAFEDAGMGWVTSHVFRKTVATLMDRAGLTARAAADQLGHAKPSMTQDVYMGRDVADTGAAVVLEQLAG</sequence>
<dbReference type="PANTHER" id="PTHR30629:SF2">
    <property type="entry name" value="PROPHAGE INTEGRASE INTS-RELATED"/>
    <property type="match status" value="1"/>
</dbReference>
<reference evidence="6 7" key="1">
    <citation type="submission" date="2013-07" db="EMBL/GenBank/DDBJ databases">
        <authorList>
            <consortium name="DOE Joint Genome Institute"/>
            <person name="Eisen J."/>
            <person name="Huntemann M."/>
            <person name="Han J."/>
            <person name="Chen A."/>
            <person name="Kyrpides N."/>
            <person name="Mavromatis K."/>
            <person name="Markowitz V."/>
            <person name="Palaniappan K."/>
            <person name="Ivanova N."/>
            <person name="Schaumberg A."/>
            <person name="Pati A."/>
            <person name="Liolios K."/>
            <person name="Nordberg H.P."/>
            <person name="Cantor M.N."/>
            <person name="Hua S.X."/>
            <person name="Woyke T."/>
        </authorList>
    </citation>
    <scope>NUCLEOTIDE SEQUENCE [LARGE SCALE GENOMIC DNA]</scope>
    <source>
        <strain evidence="6 7">DSM 44712</strain>
    </source>
</reference>
<keyword evidence="2" id="KW-0229">DNA integration</keyword>
<evidence type="ECO:0000313" key="6">
    <source>
        <dbReference type="EMBL" id="EXG80269.1"/>
    </source>
</evidence>
<dbReference type="HOGENOM" id="CLU_027562_17_1_11"/>
<comment type="caution">
    <text evidence="6">The sequence shown here is derived from an EMBL/GenBank/DDBJ whole genome shotgun (WGS) entry which is preliminary data.</text>
</comment>
<feature type="domain" description="Tyr recombinase" evidence="5">
    <location>
        <begin position="178"/>
        <end position="377"/>
    </location>
</feature>
<dbReference type="Pfam" id="PF22022">
    <property type="entry name" value="Phage_int_M"/>
    <property type="match status" value="1"/>
</dbReference>